<keyword evidence="3" id="KW-1185">Reference proteome</keyword>
<evidence type="ECO:0000256" key="1">
    <source>
        <dbReference type="SAM" id="SignalP"/>
    </source>
</evidence>
<dbReference type="AlphaFoldDB" id="A0A4R6AEA7"/>
<accession>A0A4R6AEA7</accession>
<feature type="signal peptide" evidence="1">
    <location>
        <begin position="1"/>
        <end position="20"/>
    </location>
</feature>
<comment type="caution">
    <text evidence="2">The sequence shown here is derived from an EMBL/GenBank/DDBJ whole genome shotgun (WGS) entry which is preliminary data.</text>
</comment>
<evidence type="ECO:0008006" key="4">
    <source>
        <dbReference type="Google" id="ProtNLM"/>
    </source>
</evidence>
<dbReference type="RefSeq" id="WP_133396315.1">
    <property type="nucleotide sequence ID" value="NZ_SNAA01000005.1"/>
</dbReference>
<dbReference type="EMBL" id="SNAA01000005">
    <property type="protein sequence ID" value="TDL81372.1"/>
    <property type="molecule type" value="Genomic_DNA"/>
</dbReference>
<protein>
    <recommendedName>
        <fullName evidence="4">SH3b domain-containing protein</fullName>
    </recommendedName>
</protein>
<evidence type="ECO:0000313" key="2">
    <source>
        <dbReference type="EMBL" id="TDL81372.1"/>
    </source>
</evidence>
<evidence type="ECO:0000313" key="3">
    <source>
        <dbReference type="Proteomes" id="UP000295701"/>
    </source>
</evidence>
<sequence length="102" mass="10816">MKLLALCIALSLSVAGAAHAVSGRGYEVCRLDPGGDNFLALRSGPGASNPMLMRLPPRTVVESRGSPTHGKWLPVVVLGWPGKQFLRDLPAGFVFGDYLCPI</sequence>
<organism evidence="2 3">
    <name type="scientific">Palleronia sediminis</name>
    <dbReference type="NCBI Taxonomy" id="2547833"/>
    <lineage>
        <taxon>Bacteria</taxon>
        <taxon>Pseudomonadati</taxon>
        <taxon>Pseudomonadota</taxon>
        <taxon>Alphaproteobacteria</taxon>
        <taxon>Rhodobacterales</taxon>
        <taxon>Roseobacteraceae</taxon>
        <taxon>Palleronia</taxon>
    </lineage>
</organism>
<name>A0A4R6AEA7_9RHOB</name>
<keyword evidence="1" id="KW-0732">Signal</keyword>
<gene>
    <name evidence="2" type="ORF">E2L08_06815</name>
</gene>
<dbReference type="Proteomes" id="UP000295701">
    <property type="component" value="Unassembled WGS sequence"/>
</dbReference>
<reference evidence="2 3" key="1">
    <citation type="submission" date="2019-03" db="EMBL/GenBank/DDBJ databases">
        <title>Primorskyibacter sp. SS33 isolated from sediments.</title>
        <authorList>
            <person name="Xunke S."/>
        </authorList>
    </citation>
    <scope>NUCLEOTIDE SEQUENCE [LARGE SCALE GENOMIC DNA]</scope>
    <source>
        <strain evidence="2 3">SS33</strain>
    </source>
</reference>
<proteinExistence type="predicted"/>
<dbReference type="OrthoDB" id="9816009at2"/>
<feature type="chain" id="PRO_5020738036" description="SH3b domain-containing protein" evidence="1">
    <location>
        <begin position="21"/>
        <end position="102"/>
    </location>
</feature>